<dbReference type="InterPro" id="IPR002606">
    <property type="entry name" value="Riboflavin_kinase_bac"/>
</dbReference>
<evidence type="ECO:0000256" key="8">
    <source>
        <dbReference type="ARBA" id="ARBA00022777"/>
    </source>
</evidence>
<dbReference type="FunFam" id="3.40.50.620:FF:000021">
    <property type="entry name" value="Riboflavin biosynthesis protein"/>
    <property type="match status" value="1"/>
</dbReference>
<evidence type="ECO:0000256" key="6">
    <source>
        <dbReference type="ARBA" id="ARBA00022695"/>
    </source>
</evidence>
<keyword evidence="10 14" id="KW-0067">ATP-binding</keyword>
<proteinExistence type="inferred from homology"/>
<evidence type="ECO:0000256" key="2">
    <source>
        <dbReference type="ARBA" id="ARBA00005201"/>
    </source>
</evidence>
<dbReference type="NCBIfam" id="NF004162">
    <property type="entry name" value="PRK05627.1-5"/>
    <property type="match status" value="1"/>
</dbReference>
<comment type="catalytic activity">
    <reaction evidence="13 14">
        <text>FMN + ATP + H(+) = FAD + diphosphate</text>
        <dbReference type="Rhea" id="RHEA:17237"/>
        <dbReference type="ChEBI" id="CHEBI:15378"/>
        <dbReference type="ChEBI" id="CHEBI:30616"/>
        <dbReference type="ChEBI" id="CHEBI:33019"/>
        <dbReference type="ChEBI" id="CHEBI:57692"/>
        <dbReference type="ChEBI" id="CHEBI:58210"/>
        <dbReference type="EC" id="2.7.7.2"/>
    </reaction>
</comment>
<organism evidence="16 17">
    <name type="scientific">Fervidicella metallireducens AeB</name>
    <dbReference type="NCBI Taxonomy" id="1403537"/>
    <lineage>
        <taxon>Bacteria</taxon>
        <taxon>Bacillati</taxon>
        <taxon>Bacillota</taxon>
        <taxon>Clostridia</taxon>
        <taxon>Eubacteriales</taxon>
        <taxon>Clostridiaceae</taxon>
        <taxon>Fervidicella</taxon>
    </lineage>
</organism>
<reference evidence="16 17" key="1">
    <citation type="journal article" date="2014" name="Genome Announc.">
        <title>Draft Genome Sequence of Fervidicella metallireducens Strain AeBT, an Iron-Reducing Thermoanaerobe from the Great Artesian Basin.</title>
        <authorList>
            <person name="Patel B.K."/>
        </authorList>
    </citation>
    <scope>NUCLEOTIDE SEQUENCE [LARGE SCALE GENOMIC DNA]</scope>
    <source>
        <strain evidence="16 17">AeB</strain>
    </source>
</reference>
<dbReference type="InterPro" id="IPR015864">
    <property type="entry name" value="FAD_synthase"/>
</dbReference>
<evidence type="ECO:0000256" key="12">
    <source>
        <dbReference type="ARBA" id="ARBA00047880"/>
    </source>
</evidence>
<dbReference type="PIRSF" id="PIRSF004491">
    <property type="entry name" value="FAD_Synth"/>
    <property type="match status" value="1"/>
</dbReference>
<dbReference type="Gene3D" id="2.40.30.30">
    <property type="entry name" value="Riboflavin kinase-like"/>
    <property type="match status" value="1"/>
</dbReference>
<keyword evidence="4 14" id="KW-0288">FMN</keyword>
<evidence type="ECO:0000313" key="17">
    <source>
        <dbReference type="Proteomes" id="UP000019681"/>
    </source>
</evidence>
<dbReference type="PANTHER" id="PTHR22749">
    <property type="entry name" value="RIBOFLAVIN KINASE/FMN ADENYLYLTRANSFERASE"/>
    <property type="match status" value="1"/>
</dbReference>
<keyword evidence="11" id="KW-0511">Multifunctional enzyme</keyword>
<accession>A0A017RTU6</accession>
<dbReference type="GO" id="GO:0005524">
    <property type="term" value="F:ATP binding"/>
    <property type="evidence" value="ECO:0007669"/>
    <property type="project" value="UniProtKB-UniRule"/>
</dbReference>
<keyword evidence="9 14" id="KW-0274">FAD</keyword>
<keyword evidence="7 14" id="KW-0547">Nucleotide-binding</keyword>
<comment type="caution">
    <text evidence="16">The sequence shown here is derived from an EMBL/GenBank/DDBJ whole genome shotgun (WGS) entry which is preliminary data.</text>
</comment>
<comment type="catalytic activity">
    <reaction evidence="12 14">
        <text>riboflavin + ATP = FMN + ADP + H(+)</text>
        <dbReference type="Rhea" id="RHEA:14357"/>
        <dbReference type="ChEBI" id="CHEBI:15378"/>
        <dbReference type="ChEBI" id="CHEBI:30616"/>
        <dbReference type="ChEBI" id="CHEBI:57986"/>
        <dbReference type="ChEBI" id="CHEBI:58210"/>
        <dbReference type="ChEBI" id="CHEBI:456216"/>
        <dbReference type="EC" id="2.7.1.26"/>
    </reaction>
</comment>
<dbReference type="CDD" id="cd02064">
    <property type="entry name" value="FAD_synthetase_N"/>
    <property type="match status" value="1"/>
</dbReference>
<dbReference type="Gene3D" id="3.40.50.620">
    <property type="entry name" value="HUPs"/>
    <property type="match status" value="1"/>
</dbReference>
<dbReference type="GO" id="GO:0003919">
    <property type="term" value="F:FMN adenylyltransferase activity"/>
    <property type="evidence" value="ECO:0007669"/>
    <property type="project" value="UniProtKB-UniRule"/>
</dbReference>
<gene>
    <name evidence="16" type="ORF">Q428_09130</name>
</gene>
<keyword evidence="5 14" id="KW-0808">Transferase</keyword>
<sequence>MKIIRDDLHNIKISEKLSIALGTFDGIHIGHKKIIETAVEDAKKFRIKSAVVTFDKHPLELLSSNKQISIITNNKIKAKILENYGIDYLFFLTFSREFASIEPEKFLYLLINNLNSNIITCGYNYSFGKNGRGNVELLDIFQKEYHYKLNIVDKIMCFEKDVSSTEIRKEFIKGDIEEVNKLLGYNYFLIGTVEYGKGLAKQFGFPTANIIIEENNPLKNGVYISKTYVNNKGYDSISNIGYTPTLRSTSRVLETHIFNFDGNLYGKEIKIEFLKFLREEKKFDSVENLKQAIEIDRSNAIHYFKNSIYK</sequence>
<dbReference type="InterPro" id="IPR015865">
    <property type="entry name" value="Riboflavin_kinase_bac/euk"/>
</dbReference>
<dbReference type="AlphaFoldDB" id="A0A017RTU6"/>
<dbReference type="Pfam" id="PF06574">
    <property type="entry name" value="FAD_syn"/>
    <property type="match status" value="1"/>
</dbReference>
<evidence type="ECO:0000259" key="15">
    <source>
        <dbReference type="SMART" id="SM00904"/>
    </source>
</evidence>
<dbReference type="SUPFAM" id="SSF52374">
    <property type="entry name" value="Nucleotidylyl transferase"/>
    <property type="match status" value="1"/>
</dbReference>
<dbReference type="GO" id="GO:0008531">
    <property type="term" value="F:riboflavin kinase activity"/>
    <property type="evidence" value="ECO:0007669"/>
    <property type="project" value="UniProtKB-UniRule"/>
</dbReference>
<keyword evidence="3 14" id="KW-0285">Flavoprotein</keyword>
<dbReference type="NCBIfam" id="TIGR00083">
    <property type="entry name" value="ribF"/>
    <property type="match status" value="1"/>
</dbReference>
<dbReference type="GO" id="GO:0006747">
    <property type="term" value="P:FAD biosynthetic process"/>
    <property type="evidence" value="ECO:0007669"/>
    <property type="project" value="UniProtKB-UniRule"/>
</dbReference>
<comment type="similarity">
    <text evidence="14">Belongs to the ribF family.</text>
</comment>
<feature type="domain" description="Riboflavin kinase" evidence="15">
    <location>
        <begin position="182"/>
        <end position="305"/>
    </location>
</feature>
<dbReference type="EC" id="2.7.1.26" evidence="14"/>
<evidence type="ECO:0000256" key="1">
    <source>
        <dbReference type="ARBA" id="ARBA00004726"/>
    </source>
</evidence>
<dbReference type="Proteomes" id="UP000019681">
    <property type="component" value="Unassembled WGS sequence"/>
</dbReference>
<keyword evidence="6 14" id="KW-0548">Nucleotidyltransferase</keyword>
<dbReference type="OrthoDB" id="9803667at2"/>
<dbReference type="InterPro" id="IPR023468">
    <property type="entry name" value="Riboflavin_kinase"/>
</dbReference>
<dbReference type="PANTHER" id="PTHR22749:SF6">
    <property type="entry name" value="RIBOFLAVIN KINASE"/>
    <property type="match status" value="1"/>
</dbReference>
<dbReference type="EC" id="2.7.7.2" evidence="14"/>
<evidence type="ECO:0000256" key="4">
    <source>
        <dbReference type="ARBA" id="ARBA00022643"/>
    </source>
</evidence>
<dbReference type="UniPathway" id="UPA00277">
    <property type="reaction ID" value="UER00407"/>
</dbReference>
<dbReference type="STRING" id="1403537.Q428_09130"/>
<evidence type="ECO:0000256" key="14">
    <source>
        <dbReference type="PIRNR" id="PIRNR004491"/>
    </source>
</evidence>
<dbReference type="GO" id="GO:0009231">
    <property type="term" value="P:riboflavin biosynthetic process"/>
    <property type="evidence" value="ECO:0007669"/>
    <property type="project" value="InterPro"/>
</dbReference>
<evidence type="ECO:0000256" key="7">
    <source>
        <dbReference type="ARBA" id="ARBA00022741"/>
    </source>
</evidence>
<dbReference type="SMART" id="SM00904">
    <property type="entry name" value="Flavokinase"/>
    <property type="match status" value="1"/>
</dbReference>
<dbReference type="EMBL" id="AZQP01000026">
    <property type="protein sequence ID" value="EYE88183.1"/>
    <property type="molecule type" value="Genomic_DNA"/>
</dbReference>
<evidence type="ECO:0000256" key="5">
    <source>
        <dbReference type="ARBA" id="ARBA00022679"/>
    </source>
</evidence>
<evidence type="ECO:0000313" key="16">
    <source>
        <dbReference type="EMBL" id="EYE88183.1"/>
    </source>
</evidence>
<protein>
    <recommendedName>
        <fullName evidence="14">Riboflavin biosynthesis protein</fullName>
    </recommendedName>
    <domain>
        <recommendedName>
            <fullName evidence="14">Riboflavin kinase</fullName>
            <ecNumber evidence="14">2.7.1.26</ecNumber>
        </recommendedName>
        <alternativeName>
            <fullName evidence="14">Flavokinase</fullName>
        </alternativeName>
    </domain>
    <domain>
        <recommendedName>
            <fullName evidence="14">FMN adenylyltransferase</fullName>
            <ecNumber evidence="14">2.7.7.2</ecNumber>
        </recommendedName>
        <alternativeName>
            <fullName evidence="14">FAD pyrophosphorylase</fullName>
        </alternativeName>
        <alternativeName>
            <fullName evidence="14">FAD synthase</fullName>
        </alternativeName>
    </domain>
</protein>
<evidence type="ECO:0000256" key="10">
    <source>
        <dbReference type="ARBA" id="ARBA00022840"/>
    </source>
</evidence>
<evidence type="ECO:0000256" key="13">
    <source>
        <dbReference type="ARBA" id="ARBA00049494"/>
    </source>
</evidence>
<dbReference type="SUPFAM" id="SSF82114">
    <property type="entry name" value="Riboflavin kinase-like"/>
    <property type="match status" value="1"/>
</dbReference>
<name>A0A017RTU6_9CLOT</name>
<comment type="pathway">
    <text evidence="1 14">Cofactor biosynthesis; FAD biosynthesis; FAD from FMN: step 1/1.</text>
</comment>
<comment type="pathway">
    <text evidence="2 14">Cofactor biosynthesis; FMN biosynthesis; FMN from riboflavin (ATP route): step 1/1.</text>
</comment>
<dbReference type="UniPathway" id="UPA00276">
    <property type="reaction ID" value="UER00406"/>
</dbReference>
<keyword evidence="8 14" id="KW-0418">Kinase</keyword>
<dbReference type="GO" id="GO:0009398">
    <property type="term" value="P:FMN biosynthetic process"/>
    <property type="evidence" value="ECO:0007669"/>
    <property type="project" value="UniProtKB-UniRule"/>
</dbReference>
<dbReference type="InterPro" id="IPR014729">
    <property type="entry name" value="Rossmann-like_a/b/a_fold"/>
</dbReference>
<dbReference type="RefSeq" id="WP_051515070.1">
    <property type="nucleotide sequence ID" value="NZ_AZQP01000026.1"/>
</dbReference>
<evidence type="ECO:0000256" key="9">
    <source>
        <dbReference type="ARBA" id="ARBA00022827"/>
    </source>
</evidence>
<evidence type="ECO:0000256" key="11">
    <source>
        <dbReference type="ARBA" id="ARBA00023268"/>
    </source>
</evidence>
<keyword evidence="17" id="KW-1185">Reference proteome</keyword>
<dbReference type="InterPro" id="IPR023465">
    <property type="entry name" value="Riboflavin_kinase_dom_sf"/>
</dbReference>
<evidence type="ECO:0000256" key="3">
    <source>
        <dbReference type="ARBA" id="ARBA00022630"/>
    </source>
</evidence>
<dbReference type="Pfam" id="PF01687">
    <property type="entry name" value="Flavokinase"/>
    <property type="match status" value="1"/>
</dbReference>